<organism evidence="1 2">
    <name type="scientific">Aspergillus avenaceus</name>
    <dbReference type="NCBI Taxonomy" id="36643"/>
    <lineage>
        <taxon>Eukaryota</taxon>
        <taxon>Fungi</taxon>
        <taxon>Dikarya</taxon>
        <taxon>Ascomycota</taxon>
        <taxon>Pezizomycotina</taxon>
        <taxon>Eurotiomycetes</taxon>
        <taxon>Eurotiomycetidae</taxon>
        <taxon>Eurotiales</taxon>
        <taxon>Aspergillaceae</taxon>
        <taxon>Aspergillus</taxon>
        <taxon>Aspergillus subgen. Circumdati</taxon>
    </lineage>
</organism>
<protein>
    <submittedName>
        <fullName evidence="1">Uncharacterized protein</fullName>
    </submittedName>
</protein>
<accession>A0A5N6TVJ8</accession>
<dbReference type="AlphaFoldDB" id="A0A5N6TVJ8"/>
<name>A0A5N6TVJ8_ASPAV</name>
<dbReference type="Proteomes" id="UP000325780">
    <property type="component" value="Unassembled WGS sequence"/>
</dbReference>
<proteinExistence type="predicted"/>
<gene>
    <name evidence="1" type="ORF">BDV25DRAFT_112577</name>
</gene>
<dbReference type="EMBL" id="ML742095">
    <property type="protein sequence ID" value="KAE8150406.1"/>
    <property type="molecule type" value="Genomic_DNA"/>
</dbReference>
<keyword evidence="2" id="KW-1185">Reference proteome</keyword>
<dbReference type="OrthoDB" id="5409522at2759"/>
<sequence>MSGTMSRVFHSCLHDAPPEDRFHTCPHPYHSEYSEQNLPPLLFRMEPPVEPKLPELPYLLDKGEFVLDMEGREMRDFPFLPRYISCNPSGWLLEYWLRTDPRLTYKDIRGRMTAPAIMRPAENALNMRREREARRSLRLSCWNYRRGATGRLAKIDLERVENWSYDQIRFNTTMDITYTKSGQPYQLKDKALSGDRTARTYPLDFFLDQGAIKTPSDRVRAAQSEFFRLSERAKQLGITSWRQLPDHEFPESFRYNTR</sequence>
<reference evidence="1 2" key="1">
    <citation type="submission" date="2019-04" db="EMBL/GenBank/DDBJ databases">
        <title>Friends and foes A comparative genomics study of 23 Aspergillus species from section Flavi.</title>
        <authorList>
            <consortium name="DOE Joint Genome Institute"/>
            <person name="Kjaerbolling I."/>
            <person name="Vesth T."/>
            <person name="Frisvad J.C."/>
            <person name="Nybo J.L."/>
            <person name="Theobald S."/>
            <person name="Kildgaard S."/>
            <person name="Isbrandt T."/>
            <person name="Kuo A."/>
            <person name="Sato A."/>
            <person name="Lyhne E.K."/>
            <person name="Kogle M.E."/>
            <person name="Wiebenga A."/>
            <person name="Kun R.S."/>
            <person name="Lubbers R.J."/>
            <person name="Makela M.R."/>
            <person name="Barry K."/>
            <person name="Chovatia M."/>
            <person name="Clum A."/>
            <person name="Daum C."/>
            <person name="Haridas S."/>
            <person name="He G."/>
            <person name="LaButti K."/>
            <person name="Lipzen A."/>
            <person name="Mondo S."/>
            <person name="Riley R."/>
            <person name="Salamov A."/>
            <person name="Simmons B.A."/>
            <person name="Magnuson J.K."/>
            <person name="Henrissat B."/>
            <person name="Mortensen U.H."/>
            <person name="Larsen T.O."/>
            <person name="Devries R.P."/>
            <person name="Grigoriev I.V."/>
            <person name="Machida M."/>
            <person name="Baker S.E."/>
            <person name="Andersen M.R."/>
        </authorList>
    </citation>
    <scope>NUCLEOTIDE SEQUENCE [LARGE SCALE GENOMIC DNA]</scope>
    <source>
        <strain evidence="1 2">IBT 18842</strain>
    </source>
</reference>
<evidence type="ECO:0000313" key="1">
    <source>
        <dbReference type="EMBL" id="KAE8150406.1"/>
    </source>
</evidence>
<evidence type="ECO:0000313" key="2">
    <source>
        <dbReference type="Proteomes" id="UP000325780"/>
    </source>
</evidence>